<name>A0A9W8RRE1_9HYPO</name>
<dbReference type="GO" id="GO:0008270">
    <property type="term" value="F:zinc ion binding"/>
    <property type="evidence" value="ECO:0007669"/>
    <property type="project" value="InterPro"/>
</dbReference>
<proteinExistence type="predicted"/>
<reference evidence="7" key="1">
    <citation type="submission" date="2022-09" db="EMBL/GenBank/DDBJ databases">
        <title>Fusarium specimens isolated from Avocado Roots.</title>
        <authorList>
            <person name="Stajich J."/>
            <person name="Roper C."/>
            <person name="Heimlech-Rivalta G."/>
        </authorList>
    </citation>
    <scope>NUCLEOTIDE SEQUENCE</scope>
    <source>
        <strain evidence="7">CF00136</strain>
    </source>
</reference>
<evidence type="ECO:0000313" key="7">
    <source>
        <dbReference type="EMBL" id="KAJ4251546.1"/>
    </source>
</evidence>
<dbReference type="SUPFAM" id="SSF57701">
    <property type="entry name" value="Zn2/Cys6 DNA-binding domain"/>
    <property type="match status" value="1"/>
</dbReference>
<dbReference type="PANTHER" id="PTHR47660">
    <property type="entry name" value="TRANSCRIPTION FACTOR WITH C2H2 AND ZN(2)-CYS(6) DNA BINDING DOMAIN (EUROFUNG)-RELATED-RELATED"/>
    <property type="match status" value="1"/>
</dbReference>
<dbReference type="PROSITE" id="PS00463">
    <property type="entry name" value="ZN2_CY6_FUNGAL_1"/>
    <property type="match status" value="1"/>
</dbReference>
<accession>A0A9W8RRE1</accession>
<feature type="domain" description="Zn(2)-C6 fungal-type" evidence="6">
    <location>
        <begin position="8"/>
        <end position="38"/>
    </location>
</feature>
<gene>
    <name evidence="7" type="ORF">NW762_011536</name>
</gene>
<dbReference type="PANTHER" id="PTHR47660:SF2">
    <property type="entry name" value="TRANSCRIPTION FACTOR WITH C2H2 AND ZN(2)-CYS(6) DNA BINDING DOMAIN (EUROFUNG)"/>
    <property type="match status" value="1"/>
</dbReference>
<evidence type="ECO:0000256" key="5">
    <source>
        <dbReference type="ARBA" id="ARBA00023242"/>
    </source>
</evidence>
<dbReference type="InterPro" id="IPR036864">
    <property type="entry name" value="Zn2-C6_fun-type_DNA-bd_sf"/>
</dbReference>
<evidence type="ECO:0000256" key="4">
    <source>
        <dbReference type="ARBA" id="ARBA00023163"/>
    </source>
</evidence>
<sequence>MNRCEVKACKACKASKRKCTKQQPKCQRCELRGFRCIYESSPSMIIYQTTENTNDYSLLAEFQHDSLPWQGFEDHDSLALDHSQVSLHRTHPDTPTSFSLDDLKSAWFLDPNSWKTVPIEPSNRAHLTTDMIRALLYRTKDWFSEWTKSGSNMFIHPELYKDSLPESIGDAFTTLSAYLSKTEGNSDMVFRIMEQKAEKLVASEGTSERSRSTLNSISRVQALLSYCIIRLLDGDLRQRYRAEQNLQVLEEWTKEMILDASNTTSDGSLIVDNHLTGRSAQYSTVPLLPCRYSPEQLLWHAWILSESVRRTWCVSVGLLSGYELLKTEAGPCHGTLPITTRKGLWEAESAFVWTKMCAESNIGFMCRNDHEKMIAEMSADEVDPFALCIMELDIGPDRMARWKSGHGA</sequence>
<evidence type="ECO:0000313" key="8">
    <source>
        <dbReference type="Proteomes" id="UP001152049"/>
    </source>
</evidence>
<keyword evidence="3" id="KW-0805">Transcription regulation</keyword>
<evidence type="ECO:0000256" key="3">
    <source>
        <dbReference type="ARBA" id="ARBA00023015"/>
    </source>
</evidence>
<evidence type="ECO:0000256" key="1">
    <source>
        <dbReference type="ARBA" id="ARBA00022723"/>
    </source>
</evidence>
<dbReference type="OrthoDB" id="9930022at2759"/>
<dbReference type="GO" id="GO:0000981">
    <property type="term" value="F:DNA-binding transcription factor activity, RNA polymerase II-specific"/>
    <property type="evidence" value="ECO:0007669"/>
    <property type="project" value="InterPro"/>
</dbReference>
<dbReference type="InterPro" id="IPR001138">
    <property type="entry name" value="Zn2Cys6_DnaBD"/>
</dbReference>
<dbReference type="AlphaFoldDB" id="A0A9W8RRE1"/>
<keyword evidence="1" id="KW-0479">Metal-binding</keyword>
<dbReference type="Proteomes" id="UP001152049">
    <property type="component" value="Unassembled WGS sequence"/>
</dbReference>
<dbReference type="PROSITE" id="PS50048">
    <property type="entry name" value="ZN2_CY6_FUNGAL_2"/>
    <property type="match status" value="1"/>
</dbReference>
<evidence type="ECO:0000256" key="2">
    <source>
        <dbReference type="ARBA" id="ARBA00022833"/>
    </source>
</evidence>
<keyword evidence="5" id="KW-0539">Nucleus</keyword>
<dbReference type="CDD" id="cd00067">
    <property type="entry name" value="GAL4"/>
    <property type="match status" value="1"/>
</dbReference>
<evidence type="ECO:0000259" key="6">
    <source>
        <dbReference type="PROSITE" id="PS50048"/>
    </source>
</evidence>
<organism evidence="7 8">
    <name type="scientific">Fusarium torreyae</name>
    <dbReference type="NCBI Taxonomy" id="1237075"/>
    <lineage>
        <taxon>Eukaryota</taxon>
        <taxon>Fungi</taxon>
        <taxon>Dikarya</taxon>
        <taxon>Ascomycota</taxon>
        <taxon>Pezizomycotina</taxon>
        <taxon>Sordariomycetes</taxon>
        <taxon>Hypocreomycetidae</taxon>
        <taxon>Hypocreales</taxon>
        <taxon>Nectriaceae</taxon>
        <taxon>Fusarium</taxon>
    </lineage>
</organism>
<keyword evidence="2" id="KW-0862">Zinc</keyword>
<dbReference type="SMART" id="SM00066">
    <property type="entry name" value="GAL4"/>
    <property type="match status" value="1"/>
</dbReference>
<dbReference type="Pfam" id="PF00172">
    <property type="entry name" value="Zn_clus"/>
    <property type="match status" value="1"/>
</dbReference>
<protein>
    <recommendedName>
        <fullName evidence="6">Zn(2)-C6 fungal-type domain-containing protein</fullName>
    </recommendedName>
</protein>
<keyword evidence="8" id="KW-1185">Reference proteome</keyword>
<dbReference type="Gene3D" id="4.10.240.10">
    <property type="entry name" value="Zn(2)-C6 fungal-type DNA-binding domain"/>
    <property type="match status" value="1"/>
</dbReference>
<dbReference type="EMBL" id="JAOQAZ010000028">
    <property type="protein sequence ID" value="KAJ4251546.1"/>
    <property type="molecule type" value="Genomic_DNA"/>
</dbReference>
<keyword evidence="4" id="KW-0804">Transcription</keyword>
<comment type="caution">
    <text evidence="7">The sequence shown here is derived from an EMBL/GenBank/DDBJ whole genome shotgun (WGS) entry which is preliminary data.</text>
</comment>